<dbReference type="SUPFAM" id="SSF54427">
    <property type="entry name" value="NTF2-like"/>
    <property type="match status" value="1"/>
</dbReference>
<dbReference type="InterPro" id="IPR005637">
    <property type="entry name" value="TAP_C_dom"/>
</dbReference>
<dbReference type="InterPro" id="IPR057125">
    <property type="entry name" value="NXF1/2/3/5-like_LRR"/>
</dbReference>
<dbReference type="FunFam" id="3.10.450.50:FF:000013">
    <property type="entry name" value="mRNA export factor mex67"/>
    <property type="match status" value="1"/>
</dbReference>
<dbReference type="GO" id="GO:0005634">
    <property type="term" value="C:nucleus"/>
    <property type="evidence" value="ECO:0007669"/>
    <property type="project" value="UniProtKB-SubCell"/>
</dbReference>
<dbReference type="SMART" id="SM00804">
    <property type="entry name" value="TAP_C"/>
    <property type="match status" value="1"/>
</dbReference>
<dbReference type="PROSITE" id="PS50177">
    <property type="entry name" value="NTF2_DOMAIN"/>
    <property type="match status" value="1"/>
</dbReference>
<evidence type="ECO:0000256" key="8">
    <source>
        <dbReference type="SAM" id="MobiDB-lite"/>
    </source>
</evidence>
<dbReference type="InterPro" id="IPR018222">
    <property type="entry name" value="Nuclear_transport_factor_2_euk"/>
</dbReference>
<sequence>MLTSRLNSSRGSRSSTTHTRGTKRGGIKKRKNCPTRVDRDGDMMMDAAGLAGSEVNANKSSRVPNKRSSGGPSSNRPGASGRAKGGSNRAPKTGIHRAQQAILRGIGAQQANILQTLEVTGLSLSKASNNADGGLESLLGFLERKASCIDSKGNRPVKIKKSSLKGDTVLVTASLDDTMRIQKLDKYHFAGIPLSIKPCEQSTILQGQSKEEISAEARNLKDELRAFLATRYNVELKLLDLSMLGTDPRLQGMGIFKEGVKTAGKLFPAIMAICDGLFKTRKEKQDAITSIALTDNSLSTITHISSLSQTFPDIKNLDLSRNEISDLEGLDAWRSKFRSLEVLLLKENPIESRISEFVSELLKRYPRLHSINDVQVRTPEEIVKIISAAEQAKVPIPITGPSFRDVGQIGETFIRHFIPLYDHDRSSLASSAYDVDSTFSLSINMLSPRTTEIMVPVHNWSDYIKYSRNLDKITHLPARMNRQFKGSQSIKEVWASLPETRHPDIETENEKYFFEGHELPCVPDPTGQSSTGVTGMIIHMHGEFQEPKNSTPERLSLRSFSRTFILGPGAPSGPTIRVVSDMLVLRPWAPLAKPSTTVDTRNIDQKLAVSDSALLTGALSAEKQQEIVARQFMEHTGMTMHYSVLCLQQAEWDLQKADVLFNQTKVNLPADAFTAALEQKSL</sequence>
<keyword evidence="5" id="KW-0677">Repeat</keyword>
<dbReference type="OrthoDB" id="25872at2759"/>
<dbReference type="Gene3D" id="3.80.10.10">
    <property type="entry name" value="Ribonuclease Inhibitor"/>
    <property type="match status" value="1"/>
</dbReference>
<keyword evidence="4" id="KW-0433">Leucine-rich repeat</keyword>
<dbReference type="AlphaFoldDB" id="A0A061HIY0"/>
<dbReference type="PROSITE" id="PS51450">
    <property type="entry name" value="LRR"/>
    <property type="match status" value="1"/>
</dbReference>
<dbReference type="Gene3D" id="1.10.8.10">
    <property type="entry name" value="DNA helicase RuvA subunit, C-terminal domain"/>
    <property type="match status" value="1"/>
</dbReference>
<evidence type="ECO:0000256" key="1">
    <source>
        <dbReference type="ARBA" id="ARBA00004123"/>
    </source>
</evidence>
<dbReference type="EMBL" id="KE375167">
    <property type="protein sequence ID" value="EPQ62658.1"/>
    <property type="molecule type" value="Genomic_DNA"/>
</dbReference>
<dbReference type="EMBL" id="UIGY01000197">
    <property type="protein sequence ID" value="SUZ12627.1"/>
    <property type="molecule type" value="Genomic_DNA"/>
</dbReference>
<dbReference type="HOGENOM" id="CLU_024991_1_0_1"/>
<reference evidence="13" key="1">
    <citation type="journal article" date="2013" name="Nat. Genet.">
        <title>The wheat powdery mildew genome shows the unique evolution of an obligate biotroph.</title>
        <authorList>
            <person name="Wicker T."/>
            <person name="Oberhaensli S."/>
            <person name="Parlange F."/>
            <person name="Buchmann J.P."/>
            <person name="Shatalina M."/>
            <person name="Roffler S."/>
            <person name="Ben-David R."/>
            <person name="Dolezel J."/>
            <person name="Simkova H."/>
            <person name="Schulze-Lefert P."/>
            <person name="Spanu P.D."/>
            <person name="Bruggmann R."/>
            <person name="Amselem J."/>
            <person name="Quesneville H."/>
            <person name="Ver Loren van Themaat E."/>
            <person name="Paape T."/>
            <person name="Shimizu K.K."/>
            <person name="Keller B."/>
        </authorList>
    </citation>
    <scope>NUCLEOTIDE SEQUENCE [LARGE SCALE GENOMIC DNA]</scope>
    <source>
        <strain evidence="13">96224</strain>
    </source>
</reference>
<dbReference type="PANTHER" id="PTHR10662:SF22">
    <property type="entry name" value="NUCLEAR RNA EXPORT FACTOR 1"/>
    <property type="match status" value="1"/>
</dbReference>
<proteinExistence type="inferred from homology"/>
<dbReference type="PROSITE" id="PS51281">
    <property type="entry name" value="TAP_C"/>
    <property type="match status" value="1"/>
</dbReference>
<feature type="domain" description="TAP-C" evidence="10">
    <location>
        <begin position="623"/>
        <end position="676"/>
    </location>
</feature>
<dbReference type="Gene3D" id="3.10.450.50">
    <property type="match status" value="1"/>
</dbReference>
<evidence type="ECO:0000256" key="5">
    <source>
        <dbReference type="ARBA" id="ARBA00022737"/>
    </source>
</evidence>
<evidence type="ECO:0000256" key="7">
    <source>
        <dbReference type="ARBA" id="ARBA00023242"/>
    </source>
</evidence>
<evidence type="ECO:0000313" key="12">
    <source>
        <dbReference type="EMBL" id="SUZ12627.1"/>
    </source>
</evidence>
<dbReference type="InterPro" id="IPR009060">
    <property type="entry name" value="UBA-like_sf"/>
</dbReference>
<comment type="similarity">
    <text evidence="2">Belongs to the NXF family.</text>
</comment>
<feature type="compositionally biased region" description="Low complexity" evidence="8">
    <location>
        <begin position="1"/>
        <end position="19"/>
    </location>
</feature>
<keyword evidence="7" id="KW-0539">Nucleus</keyword>
<dbReference type="GO" id="GO:0016973">
    <property type="term" value="P:poly(A)+ mRNA export from nucleus"/>
    <property type="evidence" value="ECO:0007669"/>
    <property type="project" value="TreeGrafter"/>
</dbReference>
<dbReference type="CDD" id="cd14342">
    <property type="entry name" value="UBA_TAP-C"/>
    <property type="match status" value="1"/>
</dbReference>
<evidence type="ECO:0000259" key="9">
    <source>
        <dbReference type="PROSITE" id="PS50177"/>
    </source>
</evidence>
<accession>A0A061HIY0</accession>
<dbReference type="PANTHER" id="PTHR10662">
    <property type="entry name" value="NUCLEAR RNA EXPORT FACTOR"/>
    <property type="match status" value="1"/>
</dbReference>
<protein>
    <submittedName>
        <fullName evidence="12">Bgt-4050</fullName>
    </submittedName>
    <submittedName>
        <fullName evidence="11">Poly(A)+ RNA binding protein</fullName>
    </submittedName>
</protein>
<dbReference type="Proteomes" id="UP000053110">
    <property type="component" value="Unassembled WGS sequence"/>
</dbReference>
<dbReference type="InterPro" id="IPR001611">
    <property type="entry name" value="Leu-rich_rpt"/>
</dbReference>
<dbReference type="InterPro" id="IPR030217">
    <property type="entry name" value="NXF_fam"/>
</dbReference>
<keyword evidence="3" id="KW-0813">Transport</keyword>
<dbReference type="InterPro" id="IPR002075">
    <property type="entry name" value="NTF2_dom"/>
</dbReference>
<gene>
    <name evidence="11" type="ORF">BGT96224_4050</name>
    <name evidence="12" type="ORF">BGT96224V2_LOCUS5807</name>
</gene>
<feature type="domain" description="NTF2" evidence="9">
    <location>
        <begin position="409"/>
        <end position="585"/>
    </location>
</feature>
<feature type="compositionally biased region" description="Low complexity" evidence="8">
    <location>
        <begin position="66"/>
        <end position="82"/>
    </location>
</feature>
<evidence type="ECO:0000256" key="6">
    <source>
        <dbReference type="ARBA" id="ARBA00022816"/>
    </source>
</evidence>
<reference evidence="12" key="3">
    <citation type="submission" date="2018-07" db="EMBL/GenBank/DDBJ databases">
        <authorList>
            <person name="Quirk P.G."/>
            <person name="Krulwich T.A."/>
        </authorList>
    </citation>
    <scope>NUCLEOTIDE SEQUENCE</scope>
    <source>
        <strain evidence="12">96224</strain>
    </source>
</reference>
<reference evidence="11" key="2">
    <citation type="submission" date="2013-01" db="EMBL/GenBank/DDBJ databases">
        <title>The wheat powdery mildew genome reveals unique evolution of an obligate biotroph.</title>
        <authorList>
            <person name="Oberhaensli S."/>
            <person name="Wicker T."/>
            <person name="Keller B."/>
        </authorList>
    </citation>
    <scope>NUCLEOTIDE SEQUENCE</scope>
    <source>
        <strain evidence="11">96224</strain>
    </source>
</reference>
<dbReference type="InterPro" id="IPR032675">
    <property type="entry name" value="LRR_dom_sf"/>
</dbReference>
<name>A0A061HIY0_BLUGR</name>
<dbReference type="Pfam" id="PF03943">
    <property type="entry name" value="TAP_C"/>
    <property type="match status" value="1"/>
</dbReference>
<organism evidence="12">
    <name type="scientific">Blumeria graminis f. sp. tritici 96224</name>
    <dbReference type="NCBI Taxonomy" id="1268274"/>
    <lineage>
        <taxon>Eukaryota</taxon>
        <taxon>Fungi</taxon>
        <taxon>Dikarya</taxon>
        <taxon>Ascomycota</taxon>
        <taxon>Pezizomycotina</taxon>
        <taxon>Leotiomycetes</taxon>
        <taxon>Erysiphales</taxon>
        <taxon>Erysiphaceae</taxon>
        <taxon>Blumeria</taxon>
    </lineage>
</organism>
<dbReference type="Pfam" id="PF22602">
    <property type="entry name" value="NXF_NTF2"/>
    <property type="match status" value="1"/>
</dbReference>
<dbReference type="InterPro" id="IPR032710">
    <property type="entry name" value="NTF2-like_dom_sf"/>
</dbReference>
<keyword evidence="6" id="KW-0509">mRNA transport</keyword>
<dbReference type="SUPFAM" id="SSF52058">
    <property type="entry name" value="L domain-like"/>
    <property type="match status" value="1"/>
</dbReference>
<feature type="compositionally biased region" description="Basic residues" evidence="8">
    <location>
        <begin position="20"/>
        <end position="33"/>
    </location>
</feature>
<evidence type="ECO:0000256" key="4">
    <source>
        <dbReference type="ARBA" id="ARBA00022614"/>
    </source>
</evidence>
<dbReference type="SUPFAM" id="SSF46934">
    <property type="entry name" value="UBA-like"/>
    <property type="match status" value="1"/>
</dbReference>
<comment type="subcellular location">
    <subcellularLocation>
        <location evidence="1">Nucleus</location>
    </subcellularLocation>
</comment>
<evidence type="ECO:0000313" key="13">
    <source>
        <dbReference type="Proteomes" id="UP000053110"/>
    </source>
</evidence>
<evidence type="ECO:0000313" key="11">
    <source>
        <dbReference type="EMBL" id="EPQ62658.1"/>
    </source>
</evidence>
<dbReference type="Pfam" id="PF24048">
    <property type="entry name" value="LRR_NXF1-5"/>
    <property type="match status" value="1"/>
</dbReference>
<evidence type="ECO:0000256" key="2">
    <source>
        <dbReference type="ARBA" id="ARBA00009285"/>
    </source>
</evidence>
<dbReference type="GO" id="GO:0003723">
    <property type="term" value="F:RNA binding"/>
    <property type="evidence" value="ECO:0007669"/>
    <property type="project" value="TreeGrafter"/>
</dbReference>
<feature type="region of interest" description="Disordered" evidence="8">
    <location>
        <begin position="1"/>
        <end position="94"/>
    </location>
</feature>
<evidence type="ECO:0000256" key="3">
    <source>
        <dbReference type="ARBA" id="ARBA00022448"/>
    </source>
</evidence>
<evidence type="ECO:0000259" key="10">
    <source>
        <dbReference type="PROSITE" id="PS51281"/>
    </source>
</evidence>